<proteinExistence type="predicted"/>
<dbReference type="EMBL" id="QGSY01000078">
    <property type="protein sequence ID" value="RQX14000.1"/>
    <property type="molecule type" value="Genomic_DNA"/>
</dbReference>
<dbReference type="InterPro" id="IPR036366">
    <property type="entry name" value="PGBDSf"/>
</dbReference>
<protein>
    <recommendedName>
        <fullName evidence="2">Peptidoglycan binding-like domain-containing protein</fullName>
    </recommendedName>
</protein>
<feature type="chain" id="PRO_5039728458" description="Peptidoglycan binding-like domain-containing protein" evidence="1">
    <location>
        <begin position="29"/>
        <end position="188"/>
    </location>
</feature>
<comment type="caution">
    <text evidence="3">The sequence shown here is derived from an EMBL/GenBank/DDBJ whole genome shotgun (WGS) entry which is preliminary data.</text>
</comment>
<dbReference type="SUPFAM" id="SSF47090">
    <property type="entry name" value="PGBD-like"/>
    <property type="match status" value="1"/>
</dbReference>
<evidence type="ECO:0000313" key="4">
    <source>
        <dbReference type="Proteomes" id="UP000266889"/>
    </source>
</evidence>
<dbReference type="InterPro" id="IPR002477">
    <property type="entry name" value="Peptidoglycan-bd-like"/>
</dbReference>
<feature type="domain" description="Peptidoglycan binding-like" evidence="2">
    <location>
        <begin position="78"/>
        <end position="129"/>
    </location>
</feature>
<dbReference type="Proteomes" id="UP000266889">
    <property type="component" value="Unassembled WGS sequence"/>
</dbReference>
<dbReference type="Pfam" id="PF01471">
    <property type="entry name" value="PG_binding_1"/>
    <property type="match status" value="1"/>
</dbReference>
<name>A0A3N9XM62_9ACTN</name>
<dbReference type="AlphaFoldDB" id="A0A3N9XM62"/>
<evidence type="ECO:0000313" key="3">
    <source>
        <dbReference type="EMBL" id="RQX14000.1"/>
    </source>
</evidence>
<accession>A0A3N9XM62</accession>
<evidence type="ECO:0000256" key="1">
    <source>
        <dbReference type="SAM" id="SignalP"/>
    </source>
</evidence>
<dbReference type="InterPro" id="IPR036365">
    <property type="entry name" value="PGBD-like_sf"/>
</dbReference>
<keyword evidence="4" id="KW-1185">Reference proteome</keyword>
<feature type="signal peptide" evidence="1">
    <location>
        <begin position="1"/>
        <end position="28"/>
    </location>
</feature>
<reference evidence="3 4" key="1">
    <citation type="submission" date="2018-05" db="EMBL/GenBank/DDBJ databases">
        <title>Micromonospora from Atacama Desert.</title>
        <authorList>
            <person name="Carro L."/>
            <person name="Goodfellow M."/>
            <person name="Klenk H.-P."/>
        </authorList>
    </citation>
    <scope>NUCLEOTIDE SEQUENCE [LARGE SCALE GENOMIC DNA]</scope>
    <source>
        <strain evidence="3 4">LB32</strain>
    </source>
</reference>
<sequence>MYSRTTRPISQRGIRMFLRIRAATMAMAVATAGAVVIAAAPASASVSQGYVAGSGTWTDDWNDEGPISASTRSYNNVVAMWQKILVADGYLAASGVDCRFGAVTTAATKRWQSDRGLVSDGVVGPRTLARAATRLSTYEGDNWFYYDGLGSNFIYFGRLPDGRWDMSLGPDLEWKPLAYTSATFSICS</sequence>
<evidence type="ECO:0000259" key="2">
    <source>
        <dbReference type="Pfam" id="PF01471"/>
    </source>
</evidence>
<dbReference type="Gene3D" id="1.10.101.10">
    <property type="entry name" value="PGBD-like superfamily/PGBD"/>
    <property type="match status" value="1"/>
</dbReference>
<gene>
    <name evidence="3" type="ORF">DLJ58_02365</name>
</gene>
<organism evidence="3 4">
    <name type="scientific">Micromonospora arida</name>
    <dbReference type="NCBI Taxonomy" id="2203715"/>
    <lineage>
        <taxon>Bacteria</taxon>
        <taxon>Bacillati</taxon>
        <taxon>Actinomycetota</taxon>
        <taxon>Actinomycetes</taxon>
        <taxon>Micromonosporales</taxon>
        <taxon>Micromonosporaceae</taxon>
        <taxon>Micromonospora</taxon>
    </lineage>
</organism>
<keyword evidence="1" id="KW-0732">Signal</keyword>